<dbReference type="OrthoDB" id="7427117at2"/>
<evidence type="ECO:0000313" key="2">
    <source>
        <dbReference type="Proteomes" id="UP000460561"/>
    </source>
</evidence>
<name>A0A845A8M4_9SPHN</name>
<sequence>MSAEANLASEDGDWGAELGAGYSLLNAGGFSLTPGAGVYIHDNDGSGDTSTQLYGRVEASYSIPASVTLGIGARFAHEVRPYGTISYPLLPMLSVKGNIGDDYYSAGLQAKF</sequence>
<comment type="caution">
    <text evidence="1">The sequence shown here is derived from an EMBL/GenBank/DDBJ whole genome shotgun (WGS) entry which is preliminary data.</text>
</comment>
<gene>
    <name evidence="1" type="ORF">GRI39_02500</name>
</gene>
<keyword evidence="2" id="KW-1185">Reference proteome</keyword>
<dbReference type="Proteomes" id="UP000460561">
    <property type="component" value="Unassembled WGS sequence"/>
</dbReference>
<protein>
    <submittedName>
        <fullName evidence="1">Uncharacterized protein</fullName>
    </submittedName>
</protein>
<dbReference type="EMBL" id="WTYQ01000001">
    <property type="protein sequence ID" value="MXP24916.1"/>
    <property type="molecule type" value="Genomic_DNA"/>
</dbReference>
<evidence type="ECO:0000313" key="1">
    <source>
        <dbReference type="EMBL" id="MXP24916.1"/>
    </source>
</evidence>
<dbReference type="AlphaFoldDB" id="A0A845A8M4"/>
<reference evidence="1 2" key="1">
    <citation type="submission" date="2019-12" db="EMBL/GenBank/DDBJ databases">
        <title>Genomic-based taxomic classification of the family Erythrobacteraceae.</title>
        <authorList>
            <person name="Xu L."/>
        </authorList>
    </citation>
    <scope>NUCLEOTIDE SEQUENCE [LARGE SCALE GENOMIC DNA]</scope>
    <source>
        <strain evidence="1 2">DSM 18604</strain>
    </source>
</reference>
<proteinExistence type="predicted"/>
<accession>A0A845A8M4</accession>
<organism evidence="1 2">
    <name type="scientific">Altericroceibacterium indicum</name>
    <dbReference type="NCBI Taxonomy" id="374177"/>
    <lineage>
        <taxon>Bacteria</taxon>
        <taxon>Pseudomonadati</taxon>
        <taxon>Pseudomonadota</taxon>
        <taxon>Alphaproteobacteria</taxon>
        <taxon>Sphingomonadales</taxon>
        <taxon>Erythrobacteraceae</taxon>
        <taxon>Altericroceibacterium</taxon>
    </lineage>
</organism>